<reference evidence="3 4" key="1">
    <citation type="submission" date="2024-02" db="EMBL/GenBank/DDBJ databases">
        <title>Rubritalea halochordaticola NBRC 107102.</title>
        <authorList>
            <person name="Ichikawa N."/>
            <person name="Katano-Makiyama Y."/>
            <person name="Hidaka K."/>
        </authorList>
    </citation>
    <scope>NUCLEOTIDE SEQUENCE [LARGE SCALE GENOMIC DNA]</scope>
    <source>
        <strain evidence="3 4">NBRC 107102</strain>
    </source>
</reference>
<comment type="caution">
    <text evidence="3">The sequence shown here is derived from an EMBL/GenBank/DDBJ whole genome shotgun (WGS) entry which is preliminary data.</text>
</comment>
<feature type="domain" description="Pseudouridine synthase RsuA/RluA-like" evidence="2">
    <location>
        <begin position="20"/>
        <end position="182"/>
    </location>
</feature>
<dbReference type="Pfam" id="PF00849">
    <property type="entry name" value="PseudoU_synth_2"/>
    <property type="match status" value="1"/>
</dbReference>
<evidence type="ECO:0000256" key="1">
    <source>
        <dbReference type="ARBA" id="ARBA00010876"/>
    </source>
</evidence>
<sequence>MREKLIAVEEDFAVIDESDDWIVVDKPAPLIVHPTNNYKPEPTLIGGVESLLAYEMINGARLSIINRLDRETSGLVIIAKNRTAARALCRAMERRQVEKNYDVIVFGWPEWESRFVDAPILRKGEITPSPIWVKQMVHDEGKACSTGFEVVGRAIVGEVKVTHLKAKPHTGRMHQIRVHAAHLGHPLVGDKIYGADETCYLRFIETGWTKELQQALLMPRQALHASGMKVLLDDGELQWSTGLAADMRSFLDGKPCLGLS</sequence>
<dbReference type="CDD" id="cd02869">
    <property type="entry name" value="PseudoU_synth_RluA_like"/>
    <property type="match status" value="1"/>
</dbReference>
<evidence type="ECO:0000313" key="3">
    <source>
        <dbReference type="EMBL" id="GAA5497162.1"/>
    </source>
</evidence>
<dbReference type="SUPFAM" id="SSF55120">
    <property type="entry name" value="Pseudouridine synthase"/>
    <property type="match status" value="1"/>
</dbReference>
<name>A0ABP9V725_9BACT</name>
<gene>
    <name evidence="3" type="primary">rluD_2</name>
    <name evidence="3" type="ORF">Rhal01_03352</name>
</gene>
<dbReference type="RefSeq" id="WP_346189705.1">
    <property type="nucleotide sequence ID" value="NZ_BAABRL010000012.1"/>
</dbReference>
<dbReference type="InterPro" id="IPR020103">
    <property type="entry name" value="PsdUridine_synth_cat_dom_sf"/>
</dbReference>
<dbReference type="InterPro" id="IPR050188">
    <property type="entry name" value="RluA_PseudoU_synthase"/>
</dbReference>
<organism evidence="3 4">
    <name type="scientific">Rubritalea halochordaticola</name>
    <dbReference type="NCBI Taxonomy" id="714537"/>
    <lineage>
        <taxon>Bacteria</taxon>
        <taxon>Pseudomonadati</taxon>
        <taxon>Verrucomicrobiota</taxon>
        <taxon>Verrucomicrobiia</taxon>
        <taxon>Verrucomicrobiales</taxon>
        <taxon>Rubritaleaceae</taxon>
        <taxon>Rubritalea</taxon>
    </lineage>
</organism>
<evidence type="ECO:0000259" key="2">
    <source>
        <dbReference type="Pfam" id="PF00849"/>
    </source>
</evidence>
<dbReference type="EMBL" id="BAABRL010000012">
    <property type="protein sequence ID" value="GAA5497162.1"/>
    <property type="molecule type" value="Genomic_DNA"/>
</dbReference>
<dbReference type="PROSITE" id="PS01129">
    <property type="entry name" value="PSI_RLU"/>
    <property type="match status" value="1"/>
</dbReference>
<comment type="similarity">
    <text evidence="1">Belongs to the pseudouridine synthase RluA family.</text>
</comment>
<dbReference type="PANTHER" id="PTHR21600:SF87">
    <property type="entry name" value="RNA PSEUDOURIDYLATE SYNTHASE DOMAIN-CONTAINING PROTEIN 1"/>
    <property type="match status" value="1"/>
</dbReference>
<proteinExistence type="inferred from homology"/>
<accession>A0ABP9V725</accession>
<keyword evidence="4" id="KW-1185">Reference proteome</keyword>
<dbReference type="Gene3D" id="3.30.2350.10">
    <property type="entry name" value="Pseudouridine synthase"/>
    <property type="match status" value="1"/>
</dbReference>
<protein>
    <submittedName>
        <fullName evidence="3">Ribosomal large subunit pseudouridine synthase D</fullName>
    </submittedName>
</protein>
<evidence type="ECO:0000313" key="4">
    <source>
        <dbReference type="Proteomes" id="UP001424741"/>
    </source>
</evidence>
<dbReference type="PANTHER" id="PTHR21600">
    <property type="entry name" value="MITOCHONDRIAL RNA PSEUDOURIDINE SYNTHASE"/>
    <property type="match status" value="1"/>
</dbReference>
<dbReference type="InterPro" id="IPR006145">
    <property type="entry name" value="PsdUridine_synth_RsuA/RluA"/>
</dbReference>
<dbReference type="InterPro" id="IPR006224">
    <property type="entry name" value="PsdUridine_synth_RluA-like_CS"/>
</dbReference>
<dbReference type="Proteomes" id="UP001424741">
    <property type="component" value="Unassembled WGS sequence"/>
</dbReference>